<dbReference type="KEGG" id="broo:brsh051_04350"/>
<feature type="transmembrane region" description="Helical" evidence="7">
    <location>
        <begin position="273"/>
        <end position="296"/>
    </location>
</feature>
<evidence type="ECO:0000313" key="10">
    <source>
        <dbReference type="EMBL" id="BEH01154.1"/>
    </source>
</evidence>
<dbReference type="InterPro" id="IPR011527">
    <property type="entry name" value="ABC1_TM_dom"/>
</dbReference>
<dbReference type="Pfam" id="PF00005">
    <property type="entry name" value="ABC_tran"/>
    <property type="match status" value="1"/>
</dbReference>
<dbReference type="PROSITE" id="PS50893">
    <property type="entry name" value="ABC_TRANSPORTER_2"/>
    <property type="match status" value="1"/>
</dbReference>
<keyword evidence="6 7" id="KW-0472">Membrane</keyword>
<feature type="transmembrane region" description="Helical" evidence="7">
    <location>
        <begin position="20"/>
        <end position="42"/>
    </location>
</feature>
<keyword evidence="5 7" id="KW-1133">Transmembrane helix</keyword>
<evidence type="ECO:0008006" key="12">
    <source>
        <dbReference type="Google" id="ProtNLM"/>
    </source>
</evidence>
<dbReference type="InterPro" id="IPR017871">
    <property type="entry name" value="ABC_transporter-like_CS"/>
</dbReference>
<dbReference type="PANTHER" id="PTHR24221:SF590">
    <property type="entry name" value="COMPONENT LINKED WITH THE ASSEMBLY OF CYTOCHROME' TRANSPORT TRANSMEMBRANE ATP-BINDING PROTEIN ABC TRANSPORTER CYDD-RELATED"/>
    <property type="match status" value="1"/>
</dbReference>
<dbReference type="SMART" id="SM00382">
    <property type="entry name" value="AAA"/>
    <property type="match status" value="1"/>
</dbReference>
<dbReference type="SUPFAM" id="SSF52540">
    <property type="entry name" value="P-loop containing nucleoside triphosphate hydrolases"/>
    <property type="match status" value="1"/>
</dbReference>
<gene>
    <name evidence="10" type="ORF">brsh051_04350</name>
</gene>
<comment type="subcellular location">
    <subcellularLocation>
        <location evidence="1">Cell membrane</location>
        <topology evidence="1">Multi-pass membrane protein</topology>
    </subcellularLocation>
</comment>
<dbReference type="InterPro" id="IPR003593">
    <property type="entry name" value="AAA+_ATPase"/>
</dbReference>
<evidence type="ECO:0000256" key="3">
    <source>
        <dbReference type="ARBA" id="ARBA00022741"/>
    </source>
</evidence>
<reference evidence="10" key="1">
    <citation type="journal article" date="2024" name="Int. J. Syst. Evol. Microbiol.">
        <title>Brooklawnia propionicigenes sp. nov., a facultatively anaerobic, propionate-producing bacterium isolated from a methanogenic reactor treating waste from cattle farms.</title>
        <authorList>
            <person name="Akita Y."/>
            <person name="Ueki A."/>
            <person name="Tonouchi A."/>
            <person name="Sugawara Y."/>
            <person name="Honma S."/>
            <person name="Kaku N."/>
            <person name="Ueki K."/>
        </authorList>
    </citation>
    <scope>NUCLEOTIDE SEQUENCE</scope>
    <source>
        <strain evidence="10">SH051</strain>
    </source>
</reference>
<feature type="transmembrane region" description="Helical" evidence="7">
    <location>
        <begin position="157"/>
        <end position="177"/>
    </location>
</feature>
<dbReference type="GO" id="GO:0140359">
    <property type="term" value="F:ABC-type transporter activity"/>
    <property type="evidence" value="ECO:0007669"/>
    <property type="project" value="InterPro"/>
</dbReference>
<dbReference type="Proteomes" id="UP001431656">
    <property type="component" value="Chromosome"/>
</dbReference>
<dbReference type="Pfam" id="PF00664">
    <property type="entry name" value="ABC_membrane"/>
    <property type="match status" value="1"/>
</dbReference>
<dbReference type="PROSITE" id="PS50929">
    <property type="entry name" value="ABC_TM1F"/>
    <property type="match status" value="1"/>
</dbReference>
<evidence type="ECO:0000256" key="2">
    <source>
        <dbReference type="ARBA" id="ARBA00022692"/>
    </source>
</evidence>
<evidence type="ECO:0000256" key="7">
    <source>
        <dbReference type="SAM" id="Phobius"/>
    </source>
</evidence>
<dbReference type="InterPro" id="IPR003439">
    <property type="entry name" value="ABC_transporter-like_ATP-bd"/>
</dbReference>
<dbReference type="EMBL" id="AP028056">
    <property type="protein sequence ID" value="BEH01154.1"/>
    <property type="molecule type" value="Genomic_DNA"/>
</dbReference>
<evidence type="ECO:0000256" key="4">
    <source>
        <dbReference type="ARBA" id="ARBA00022840"/>
    </source>
</evidence>
<dbReference type="InterPro" id="IPR036640">
    <property type="entry name" value="ABC1_TM_sf"/>
</dbReference>
<dbReference type="GO" id="GO:0005886">
    <property type="term" value="C:plasma membrane"/>
    <property type="evidence" value="ECO:0007669"/>
    <property type="project" value="UniProtKB-SubCell"/>
</dbReference>
<protein>
    <recommendedName>
        <fullName evidence="12">ABC transporter ATP-binding protein</fullName>
    </recommendedName>
</protein>
<feature type="transmembrane region" description="Helical" evidence="7">
    <location>
        <begin position="238"/>
        <end position="261"/>
    </location>
</feature>
<evidence type="ECO:0000256" key="1">
    <source>
        <dbReference type="ARBA" id="ARBA00004651"/>
    </source>
</evidence>
<evidence type="ECO:0000313" key="11">
    <source>
        <dbReference type="Proteomes" id="UP001431656"/>
    </source>
</evidence>
<keyword evidence="11" id="KW-1185">Reference proteome</keyword>
<dbReference type="GO" id="GO:0005524">
    <property type="term" value="F:ATP binding"/>
    <property type="evidence" value="ECO:0007669"/>
    <property type="project" value="UniProtKB-KW"/>
</dbReference>
<name>A0AAN0MF32_9ACTN</name>
<organism evidence="10 11">
    <name type="scientific">Brooklawnia propionicigenes</name>
    <dbReference type="NCBI Taxonomy" id="3041175"/>
    <lineage>
        <taxon>Bacteria</taxon>
        <taxon>Bacillati</taxon>
        <taxon>Actinomycetota</taxon>
        <taxon>Actinomycetes</taxon>
        <taxon>Propionibacteriales</taxon>
        <taxon>Propionibacteriaceae</taxon>
        <taxon>Brooklawnia</taxon>
    </lineage>
</organism>
<feature type="transmembrane region" description="Helical" evidence="7">
    <location>
        <begin position="54"/>
        <end position="71"/>
    </location>
</feature>
<accession>A0AAN0MF32</accession>
<dbReference type="AlphaFoldDB" id="A0AAN0MF32"/>
<keyword evidence="2 7" id="KW-0812">Transmembrane</keyword>
<evidence type="ECO:0000259" key="8">
    <source>
        <dbReference type="PROSITE" id="PS50893"/>
    </source>
</evidence>
<sequence length="539" mass="56632">MNAQPSVATPAGKRAISIQIVLAIVGSQALAWFLIIVARLAANVFGSSSLPVGQIWAAAVLIVVAGAAQAASDIVQGRSAAEAEAGLHRRVLQHAFDLGPAMFTGRQTGAITAMLTDQTERVAGYRQTFIGPMIGAMVSPVLILVSVAIAIDPIAAAVLLISVPFIPLAVGGFQRAFRKVSAASRQARGKLANQFLEAIQGLTTLVLLGAAGRVGDQLADTGEENRKATMALLARNQLILLVTDAAFSLFMLTAAALVAWWRLDVGAINAAQALGLVLVSALLCAPMEQIGSFFYVGMAGMAAQRQIRAFLGRDTPSQVQVAGSGSDLAVELRQAGFGYAPDRPVFSGLDLRVPPRSTTVIVGPSGSGKSTLMSMLAGDLLPDAGQCYVGGIALTAASRDQVRAASAMVRQRSWLFYGTLAENLRIARPQATDDELHQALTKVALDDWVGSLPDGLDTQVGEHGLAVSGGQAQRIALARAMLSGRDLLLLDEPTSQVDQESERVILDAIDEIAGRHTIVMVSHRLTATERADQILELNR</sequence>
<dbReference type="PROSITE" id="PS00211">
    <property type="entry name" value="ABC_TRANSPORTER_1"/>
    <property type="match status" value="1"/>
</dbReference>
<feature type="domain" description="ABC transmembrane type-1" evidence="9">
    <location>
        <begin position="21"/>
        <end position="299"/>
    </location>
</feature>
<dbReference type="PANTHER" id="PTHR24221">
    <property type="entry name" value="ATP-BINDING CASSETTE SUB-FAMILY B"/>
    <property type="match status" value="1"/>
</dbReference>
<dbReference type="SUPFAM" id="SSF90123">
    <property type="entry name" value="ABC transporter transmembrane region"/>
    <property type="match status" value="1"/>
</dbReference>
<dbReference type="Gene3D" id="1.20.1560.10">
    <property type="entry name" value="ABC transporter type 1, transmembrane domain"/>
    <property type="match status" value="1"/>
</dbReference>
<dbReference type="GO" id="GO:0016887">
    <property type="term" value="F:ATP hydrolysis activity"/>
    <property type="evidence" value="ECO:0007669"/>
    <property type="project" value="InterPro"/>
</dbReference>
<evidence type="ECO:0000256" key="5">
    <source>
        <dbReference type="ARBA" id="ARBA00022989"/>
    </source>
</evidence>
<proteinExistence type="predicted"/>
<dbReference type="InterPro" id="IPR027417">
    <property type="entry name" value="P-loop_NTPase"/>
</dbReference>
<evidence type="ECO:0000259" key="9">
    <source>
        <dbReference type="PROSITE" id="PS50929"/>
    </source>
</evidence>
<dbReference type="InterPro" id="IPR039421">
    <property type="entry name" value="Type_1_exporter"/>
</dbReference>
<evidence type="ECO:0000256" key="6">
    <source>
        <dbReference type="ARBA" id="ARBA00023136"/>
    </source>
</evidence>
<feature type="transmembrane region" description="Helical" evidence="7">
    <location>
        <begin position="129"/>
        <end position="151"/>
    </location>
</feature>
<keyword evidence="3" id="KW-0547">Nucleotide-binding</keyword>
<keyword evidence="4" id="KW-0067">ATP-binding</keyword>
<dbReference type="RefSeq" id="WP_286267146.1">
    <property type="nucleotide sequence ID" value="NZ_AP028056.1"/>
</dbReference>
<feature type="domain" description="ABC transporter" evidence="8">
    <location>
        <begin position="330"/>
        <end position="539"/>
    </location>
</feature>
<dbReference type="Gene3D" id="3.40.50.300">
    <property type="entry name" value="P-loop containing nucleotide triphosphate hydrolases"/>
    <property type="match status" value="1"/>
</dbReference>